<feature type="compositionally biased region" description="Polar residues" evidence="1">
    <location>
        <begin position="1877"/>
        <end position="1890"/>
    </location>
</feature>
<accession>M5S165</accession>
<dbReference type="PATRIC" id="fig|1265738.3.peg.1675"/>
<dbReference type="EMBL" id="ANOG01000250">
    <property type="protein sequence ID" value="EMI21392.1"/>
    <property type="molecule type" value="Genomic_DNA"/>
</dbReference>
<comment type="caution">
    <text evidence="4">The sequence shown here is derived from an EMBL/GenBank/DDBJ whole genome shotgun (WGS) entry which is preliminary data.</text>
</comment>
<proteinExistence type="predicted"/>
<name>M5S165_9BACT</name>
<dbReference type="RefSeq" id="WP_008693849.1">
    <property type="nucleotide sequence ID" value="NZ_ANOG01000250.1"/>
</dbReference>
<feature type="transmembrane region" description="Helical" evidence="2">
    <location>
        <begin position="2332"/>
        <end position="2352"/>
    </location>
</feature>
<evidence type="ECO:0000256" key="1">
    <source>
        <dbReference type="SAM" id="MobiDB-lite"/>
    </source>
</evidence>
<sequence length="2358" mass="257222">MKTTTLLHTRTMVLLGLACLASMLMLPCLAQDDSRQASINSSIGADGTGTIVVEARGHLPILPPFYTATADAVVQIETDHVEQEVQLAIKVIQGTAKRLSFGLSGDGQVTAVAGDGTESWSVRQVGARRFLDLHLKEDVSDANAVISIRSPEAKYELPSEIQLTHLTQGESVGFNSSIRIQYDPAVEGAVTVATGFAPLDSEGDADRFQTTTGGQLKLSLRRSGVSPAPVELIDTDLQGTMHSNGESIGLQLRSTAVVTEDNEGIIILSGNAAVSEVPSDANYRLRLSNDNERPVYKLVFDKAGTYPVTLNFVATLLAPDSNGHRIDFTIAAGTVVPITLSGLGSDLVFHRDQQSVVPLRDKDKWLGFLPATGHAQLQWKTARKTDDGKLFFTTTGQVEAKVGVGLLRQDHQIDYQVLQGELKSLSILMRGPGEILDVQGDKVVAWKVSGKAEDRQLDITLSQPIAGTSQIRVRSQTPLGAFPVRVEGLRLNPMGAIRHSGFLRLSNLGSVRVEPTGLSGLTQLAPEQFPGEPIEARQVFVYRFPSADHDFTLAADRIQPEVSISQLVLYQLDEADRVIKADIELDIREAPIREWDFGIPADYSIVSVTGANVADYIAATEIVDSRRNLKVMFDQDVEGRQLVSLHLEKSEAAVAGNWVLPRIEFPGAKAVRGDIGIIGGAGYRITIEETELLVEKPLSYFPKPTAGLQQTFRIREPEWSARMRVELLERSVQADVFHLYSLSQETVYGSALINYFVTGAPVSEWKIVVPPALGNVMVDGQDVRTWRREDDVLIVSLHQPVMGGYTLLVTFEEKPDENQGSFQAGQIAPLGVQSERGYIQVVSPMQVEMNTVSVSDDMLKLDPLELPAEFRLLSTAPPLGTWQYTDRPFALDLKVDWFQPGTTLTQVVEFSEVNSRVSQDGELVTDVLYYVKSRGQRTLRVKLPDDPVRLWKVSVNGQVATARQADDATLIPLPGGINPNIPIEVRLSLGKPTVDESDPELTLPIVFAPVLKTQWNIVGDEKRVLIPRGGTFTPSVPVTRASGFDWVAKHGMVPLVLIGLFTGIGIWACAKSAAWPVLGLLSIAIAIGVSVFTASTAFAQLGSPVPLQLSLPNLSAGETIRLHVQNTPLWRVDLSWIGLVALLGGVAAIAWSFIHDDASVRMISRWIGMFLIALGILMQGGGAPWFYVLLAVGILVLVFVRPALDSTRGLGRWLRNIAEKPTTKMESDGNDGPDAEPGVTFTPIIILFALVLSFACSSVSAADPSGFDAADSIKQQWRMTHQDSRLTATGTITLSGQPGDRFLLLEMPAVLTRFDGKGLRLSKQDVPGQGLSYIISIPVNNDTSEVEEVSQPNEATEYKATFEYRLEAVKPLDGVPVLTGIAAVREINLRYDEAGWDVVSPTAVRVESVDSDDQATEVNLLLGTGEASVILKPKARDVTLEETNFFVETSNLYLPGPGVVDGRHRLHLRTSQGQLSELAVLVPKGLTVSAVSGPVGSWQFDADQGRLKLQIEPAQSNPFDVIIDTQRGLDSLPSDVTLSPLRVADAGGEVGLVAIAFGADAQPEKLDSQGMSAVNLADFDASLILNKQVVLHRVYRYGSEGGELTLRVAPVESEVRVISKQVLSLGDERVVLGINFAAEITRTGLFQLSFPLPDGLEVESLSGASLHHWAELSEGDQRQIVLHLNGKTIGSQSFSLTLSGTAPNDPGDWKLPRFELNEATRQTGELVVRPTTGIRLRTVSRQNVSETDPRSMGGKVQGSLAFRLLQRDWDLVLGIEKLEPWVTGQVLHEITLREGQTRSALIAEFDVQNASIRTLAVALPIADEDEIKTLRASGDIVSDFVRTAPDSDVWEVQFKRHVIGKIQFRIEYERRGDRESPSTNGQTPSGASSKQENEVLVPAEFPDARQLSYYFGVRAGGRFELEHDPLPQSWQRADWNTVPQTLRDAGNRTAPALVLRAVPPANSLRIVVKRHSLADALKLRVAKGTFTTVLSPSGNQLTAVDATIEVIQRSSLSVGLPEGGELFSIFVNGESVNSIRLGGNGSLGGDGRQGNDGNVWQFYILPGIDDRTAKVRFVYSVASDRPARRNDLRNLTLASPEMNVPLENIQWSVVAPKGFELIDHDGNLELVQQANQEEYNRSSYLSKSSGKRQVQAQQATKLLEQANQLIQAGEQAKARRALSSVANQYALDAASNEDARVQLENLQTQQAIVGLNTRRQRLYLDNKPSDIMFADNPQFREAASDNPILHQDEVNFHPQQLSELLRGNSSEDNAVLGQIAGRLVEHQHTTDPAAQAIIISLPEEGAVYTFSRSVQVAENEPLKLELDFVLQHRVSFWQTALLVLLLSLFAAILTVASKRQLI</sequence>
<feature type="transmembrane region" description="Helical" evidence="2">
    <location>
        <begin position="1163"/>
        <end position="1179"/>
    </location>
</feature>
<evidence type="ECO:0000313" key="5">
    <source>
        <dbReference type="Proteomes" id="UP000011991"/>
    </source>
</evidence>
<keyword evidence="3" id="KW-0732">Signal</keyword>
<keyword evidence="5" id="KW-1185">Reference proteome</keyword>
<evidence type="ECO:0000313" key="4">
    <source>
        <dbReference type="EMBL" id="EMI21392.1"/>
    </source>
</evidence>
<protein>
    <submittedName>
        <fullName evidence="4">Putative membrane protein</fullName>
    </submittedName>
</protein>
<feature type="signal peptide" evidence="3">
    <location>
        <begin position="1"/>
        <end position="30"/>
    </location>
</feature>
<evidence type="ECO:0000256" key="3">
    <source>
        <dbReference type="SAM" id="SignalP"/>
    </source>
</evidence>
<feature type="transmembrane region" description="Helical" evidence="2">
    <location>
        <begin position="1077"/>
        <end position="1101"/>
    </location>
</feature>
<feature type="transmembrane region" description="Helical" evidence="2">
    <location>
        <begin position="1134"/>
        <end position="1154"/>
    </location>
</feature>
<organism evidence="4 5">
    <name type="scientific">Rhodopirellula maiorica SM1</name>
    <dbReference type="NCBI Taxonomy" id="1265738"/>
    <lineage>
        <taxon>Bacteria</taxon>
        <taxon>Pseudomonadati</taxon>
        <taxon>Planctomycetota</taxon>
        <taxon>Planctomycetia</taxon>
        <taxon>Pirellulales</taxon>
        <taxon>Pirellulaceae</taxon>
        <taxon>Novipirellula</taxon>
    </lineage>
</organism>
<gene>
    <name evidence="4" type="ORF">RMSM_01686</name>
</gene>
<keyword evidence="2" id="KW-0472">Membrane</keyword>
<feature type="region of interest" description="Disordered" evidence="1">
    <location>
        <begin position="1870"/>
        <end position="1894"/>
    </location>
</feature>
<reference evidence="4 5" key="1">
    <citation type="journal article" date="2013" name="Mar. Genomics">
        <title>Expression of sulfatases in Rhodopirellula baltica and the diversity of sulfatases in the genus Rhodopirellula.</title>
        <authorList>
            <person name="Wegner C.E."/>
            <person name="Richter-Heitmann T."/>
            <person name="Klindworth A."/>
            <person name="Klockow C."/>
            <person name="Richter M."/>
            <person name="Achstetter T."/>
            <person name="Glockner F.O."/>
            <person name="Harder J."/>
        </authorList>
    </citation>
    <scope>NUCLEOTIDE SEQUENCE [LARGE SCALE GENOMIC DNA]</scope>
    <source>
        <strain evidence="4 5">SM1</strain>
    </source>
</reference>
<feature type="transmembrane region" description="Helical" evidence="2">
    <location>
        <begin position="1051"/>
        <end position="1070"/>
    </location>
</feature>
<dbReference type="Proteomes" id="UP000011991">
    <property type="component" value="Unassembled WGS sequence"/>
</dbReference>
<keyword evidence="2" id="KW-0812">Transmembrane</keyword>
<keyword evidence="2" id="KW-1133">Transmembrane helix</keyword>
<evidence type="ECO:0000256" key="2">
    <source>
        <dbReference type="SAM" id="Phobius"/>
    </source>
</evidence>
<feature type="chain" id="PRO_5004071205" evidence="3">
    <location>
        <begin position="31"/>
        <end position="2358"/>
    </location>
</feature>